<dbReference type="EMBL" id="UINC01055041">
    <property type="protein sequence ID" value="SVB73476.1"/>
    <property type="molecule type" value="Genomic_DNA"/>
</dbReference>
<gene>
    <name evidence="1" type="ORF">METZ01_LOCUS226330</name>
</gene>
<accession>A0A382GE22</accession>
<dbReference type="AlphaFoldDB" id="A0A382GE22"/>
<proteinExistence type="predicted"/>
<dbReference type="SUPFAM" id="SSF49503">
    <property type="entry name" value="Cupredoxins"/>
    <property type="match status" value="1"/>
</dbReference>
<organism evidence="1">
    <name type="scientific">marine metagenome</name>
    <dbReference type="NCBI Taxonomy" id="408172"/>
    <lineage>
        <taxon>unclassified sequences</taxon>
        <taxon>metagenomes</taxon>
        <taxon>ecological metagenomes</taxon>
    </lineage>
</organism>
<evidence type="ECO:0008006" key="2">
    <source>
        <dbReference type="Google" id="ProtNLM"/>
    </source>
</evidence>
<protein>
    <recommendedName>
        <fullName evidence="2">Rhamnogalacturonan lyase domain-containing protein</fullName>
    </recommendedName>
</protein>
<reference evidence="1" key="1">
    <citation type="submission" date="2018-05" db="EMBL/GenBank/DDBJ databases">
        <authorList>
            <person name="Lanie J.A."/>
            <person name="Ng W.-L."/>
            <person name="Kazmierczak K.M."/>
            <person name="Andrzejewski T.M."/>
            <person name="Davidsen T.M."/>
            <person name="Wayne K.J."/>
            <person name="Tettelin H."/>
            <person name="Glass J.I."/>
            <person name="Rusch D."/>
            <person name="Podicherti R."/>
            <person name="Tsui H.-C.T."/>
            <person name="Winkler M.E."/>
        </authorList>
    </citation>
    <scope>NUCLEOTIDE SEQUENCE</scope>
</reference>
<sequence length="242" mass="26937">MIPKAITITLMSMFFINSIFAGQLSGSVNYDGKAMPKTPKTQVKMDADPVCGASHKEPVYRQGLIVNENKTLKNVLVYLKDAKYDSVAPVTQAVIDQNGCTYSPHVQGMMAGQELLIKNSDATLHNIHGLPVINSEFNFAMPKVVKEKAIKLEKAEHPIKIKCDVHPWMKAYVSVFDHPYFAVTDDTGRYQIDNVPPGKYEVVAWHERDLKYLGYSQTQSVDIGDGGTTLDFALTKGEKKKK</sequence>
<dbReference type="Gene3D" id="2.60.40.1120">
    <property type="entry name" value="Carboxypeptidase-like, regulatory domain"/>
    <property type="match status" value="1"/>
</dbReference>
<dbReference type="InterPro" id="IPR008969">
    <property type="entry name" value="CarboxyPept-like_regulatory"/>
</dbReference>
<evidence type="ECO:0000313" key="1">
    <source>
        <dbReference type="EMBL" id="SVB73476.1"/>
    </source>
</evidence>
<dbReference type="SUPFAM" id="SSF49464">
    <property type="entry name" value="Carboxypeptidase regulatory domain-like"/>
    <property type="match status" value="1"/>
</dbReference>
<name>A0A382GE22_9ZZZZ</name>
<dbReference type="InterPro" id="IPR008972">
    <property type="entry name" value="Cupredoxin"/>
</dbReference>